<organism evidence="1">
    <name type="scientific">marine sediment metagenome</name>
    <dbReference type="NCBI Taxonomy" id="412755"/>
    <lineage>
        <taxon>unclassified sequences</taxon>
        <taxon>metagenomes</taxon>
        <taxon>ecological metagenomes</taxon>
    </lineage>
</organism>
<dbReference type="AlphaFoldDB" id="A0A0F8Y572"/>
<accession>A0A0F8Y572</accession>
<feature type="non-terminal residue" evidence="1">
    <location>
        <position position="63"/>
    </location>
</feature>
<dbReference type="EMBL" id="LAZR01058958">
    <property type="protein sequence ID" value="KKK68810.1"/>
    <property type="molecule type" value="Genomic_DNA"/>
</dbReference>
<protein>
    <submittedName>
        <fullName evidence="1">Uncharacterized protein</fullName>
    </submittedName>
</protein>
<proteinExistence type="predicted"/>
<comment type="caution">
    <text evidence="1">The sequence shown here is derived from an EMBL/GenBank/DDBJ whole genome shotgun (WGS) entry which is preliminary data.</text>
</comment>
<reference evidence="1" key="1">
    <citation type="journal article" date="2015" name="Nature">
        <title>Complex archaea that bridge the gap between prokaryotes and eukaryotes.</title>
        <authorList>
            <person name="Spang A."/>
            <person name="Saw J.H."/>
            <person name="Jorgensen S.L."/>
            <person name="Zaremba-Niedzwiedzka K."/>
            <person name="Martijn J."/>
            <person name="Lind A.E."/>
            <person name="van Eijk R."/>
            <person name="Schleper C."/>
            <person name="Guy L."/>
            <person name="Ettema T.J."/>
        </authorList>
    </citation>
    <scope>NUCLEOTIDE SEQUENCE</scope>
</reference>
<evidence type="ECO:0000313" key="1">
    <source>
        <dbReference type="EMBL" id="KKK68810.1"/>
    </source>
</evidence>
<name>A0A0F8Y572_9ZZZZ</name>
<sequence length="63" mass="6943">MIEAKAVSVAEHLSEGCSQKSTARLVDVDISVVQRLNGVIGKHGRRFHEERVQDVEVEALEAD</sequence>
<gene>
    <name evidence="1" type="ORF">LCGC14_2940330</name>
</gene>